<dbReference type="WBParaSite" id="GPUH_0000838001-mRNA-1">
    <property type="protein sequence ID" value="GPUH_0000838001-mRNA-1"/>
    <property type="gene ID" value="GPUH_0000838001"/>
</dbReference>
<name>A0A183DI30_9BILA</name>
<sequence length="114" mass="12305">LPYDLTTYSSSGMPHLSHTSLMGPLVNPFVPSHILSLLQEDAKQPSEKASSAVAANLRPFHIYDPADPISALSVPATNELQTRCKNSAEQSPSTQVCVFVYVPEVVLFSHAAKL</sequence>
<accession>A0A183DI30</accession>
<reference evidence="1" key="1">
    <citation type="submission" date="2016-06" db="UniProtKB">
        <authorList>
            <consortium name="WormBaseParasite"/>
        </authorList>
    </citation>
    <scope>IDENTIFICATION</scope>
</reference>
<proteinExistence type="predicted"/>
<organism evidence="1">
    <name type="scientific">Gongylonema pulchrum</name>
    <dbReference type="NCBI Taxonomy" id="637853"/>
    <lineage>
        <taxon>Eukaryota</taxon>
        <taxon>Metazoa</taxon>
        <taxon>Ecdysozoa</taxon>
        <taxon>Nematoda</taxon>
        <taxon>Chromadorea</taxon>
        <taxon>Rhabditida</taxon>
        <taxon>Spirurina</taxon>
        <taxon>Spiruromorpha</taxon>
        <taxon>Spiruroidea</taxon>
        <taxon>Gongylonematidae</taxon>
        <taxon>Gongylonema</taxon>
    </lineage>
</organism>
<protein>
    <submittedName>
        <fullName evidence="1">Pleiomorphic adenoma protein-like 2</fullName>
    </submittedName>
</protein>
<dbReference type="AlphaFoldDB" id="A0A183DI30"/>
<evidence type="ECO:0000313" key="1">
    <source>
        <dbReference type="WBParaSite" id="GPUH_0000838001-mRNA-1"/>
    </source>
</evidence>